<organism evidence="1 2">
    <name type="scientific">Yersinia aldovae</name>
    <dbReference type="NCBI Taxonomy" id="29483"/>
    <lineage>
        <taxon>Bacteria</taxon>
        <taxon>Pseudomonadati</taxon>
        <taxon>Pseudomonadota</taxon>
        <taxon>Gammaproteobacteria</taxon>
        <taxon>Enterobacterales</taxon>
        <taxon>Yersiniaceae</taxon>
        <taxon>Yersinia</taxon>
    </lineage>
</organism>
<proteinExistence type="predicted"/>
<sequence length="139" mass="16228">MDEITRQLRYEGLHPQPAFLAGCGGLIGQQVELYPYRLVYRLDANNLILCSFNRAPESVPQLSSLIRLWGILCRLFHRTPWLNSVRMLVITEVFDPHVAAQRRRLVRLLHRLGAMAVLIDGDNWLEIPFARLLNRRKWL</sequence>
<name>A0A0T9U4J7_YERAL</name>
<evidence type="ECO:0000313" key="2">
    <source>
        <dbReference type="Proteomes" id="UP000041595"/>
    </source>
</evidence>
<accession>A0A0T9U4J7</accession>
<gene>
    <name evidence="1" type="ORF">ERS137965_02321</name>
</gene>
<dbReference type="AlphaFoldDB" id="A0A0T9U4J7"/>
<dbReference type="GeneID" id="45570340"/>
<dbReference type="eggNOG" id="ENOG50334S0">
    <property type="taxonomic scope" value="Bacteria"/>
</dbReference>
<dbReference type="STRING" id="1453495.AT01_1124"/>
<dbReference type="RefSeq" id="WP_004700445.1">
    <property type="nucleotide sequence ID" value="NZ_CABHPY010000098.1"/>
</dbReference>
<protein>
    <submittedName>
        <fullName evidence="1">Pathogenicity island 2 effector protein SseE</fullName>
    </submittedName>
</protein>
<evidence type="ECO:0000313" key="1">
    <source>
        <dbReference type="EMBL" id="CNL19322.1"/>
    </source>
</evidence>
<dbReference type="EMBL" id="CQEJ01000012">
    <property type="protein sequence ID" value="CNL19322.1"/>
    <property type="molecule type" value="Genomic_DNA"/>
</dbReference>
<dbReference type="Proteomes" id="UP000041595">
    <property type="component" value="Unassembled WGS sequence"/>
</dbReference>
<reference evidence="1 2" key="1">
    <citation type="submission" date="2015-03" db="EMBL/GenBank/DDBJ databases">
        <authorList>
            <person name="Murphy D."/>
        </authorList>
    </citation>
    <scope>NUCLEOTIDE SEQUENCE [LARGE SCALE GENOMIC DNA]</scope>
    <source>
        <strain evidence="1 2">IP06005</strain>
    </source>
</reference>
<dbReference type="PROSITE" id="PS51257">
    <property type="entry name" value="PROKAR_LIPOPROTEIN"/>
    <property type="match status" value="1"/>
</dbReference>